<comment type="caution">
    <text evidence="1">The sequence shown here is derived from an EMBL/GenBank/DDBJ whole genome shotgun (WGS) entry which is preliminary data.</text>
</comment>
<keyword evidence="2" id="KW-1185">Reference proteome</keyword>
<sequence length="79" mass="8663">MGVSSSLVVHVIWPASNLEPSSRSLESCSSFFPGDAVVFGEQNVYRIVYSINQAHIKAGILQSRQDVPLSKLIAIYLLK</sequence>
<dbReference type="Proteomes" id="UP001642360">
    <property type="component" value="Unassembled WGS sequence"/>
</dbReference>
<evidence type="ECO:0000313" key="1">
    <source>
        <dbReference type="EMBL" id="CAK9155066.1"/>
    </source>
</evidence>
<proteinExistence type="predicted"/>
<organism evidence="1 2">
    <name type="scientific">Ilex paraguariensis</name>
    <name type="common">yerba mate</name>
    <dbReference type="NCBI Taxonomy" id="185542"/>
    <lineage>
        <taxon>Eukaryota</taxon>
        <taxon>Viridiplantae</taxon>
        <taxon>Streptophyta</taxon>
        <taxon>Embryophyta</taxon>
        <taxon>Tracheophyta</taxon>
        <taxon>Spermatophyta</taxon>
        <taxon>Magnoliopsida</taxon>
        <taxon>eudicotyledons</taxon>
        <taxon>Gunneridae</taxon>
        <taxon>Pentapetalae</taxon>
        <taxon>asterids</taxon>
        <taxon>campanulids</taxon>
        <taxon>Aquifoliales</taxon>
        <taxon>Aquifoliaceae</taxon>
        <taxon>Ilex</taxon>
    </lineage>
</organism>
<accession>A0ABC8SG57</accession>
<protein>
    <submittedName>
        <fullName evidence="1">Uncharacterized protein</fullName>
    </submittedName>
</protein>
<dbReference type="AlphaFoldDB" id="A0ABC8SG57"/>
<name>A0ABC8SG57_9AQUA</name>
<evidence type="ECO:0000313" key="2">
    <source>
        <dbReference type="Proteomes" id="UP001642360"/>
    </source>
</evidence>
<dbReference type="EMBL" id="CAUOFW020002635">
    <property type="protein sequence ID" value="CAK9155066.1"/>
    <property type="molecule type" value="Genomic_DNA"/>
</dbReference>
<reference evidence="1 2" key="1">
    <citation type="submission" date="2024-02" db="EMBL/GenBank/DDBJ databases">
        <authorList>
            <person name="Vignale AGUSTIN F."/>
            <person name="Sosa J E."/>
            <person name="Modenutti C."/>
        </authorList>
    </citation>
    <scope>NUCLEOTIDE SEQUENCE [LARGE SCALE GENOMIC DNA]</scope>
</reference>
<gene>
    <name evidence="1" type="ORF">ILEXP_LOCUS23459</name>
</gene>